<dbReference type="InterPro" id="IPR008920">
    <property type="entry name" value="TF_FadR/GntR_C"/>
</dbReference>
<dbReference type="SMART" id="SM00345">
    <property type="entry name" value="HTH_GNTR"/>
    <property type="match status" value="1"/>
</dbReference>
<dbReference type="SUPFAM" id="SSF46785">
    <property type="entry name" value="Winged helix' DNA-binding domain"/>
    <property type="match status" value="1"/>
</dbReference>
<organism evidence="5 6">
    <name type="scientific">Pseudomonas lactis</name>
    <dbReference type="NCBI Taxonomy" id="1615674"/>
    <lineage>
        <taxon>Bacteria</taxon>
        <taxon>Pseudomonadati</taxon>
        <taxon>Pseudomonadota</taxon>
        <taxon>Gammaproteobacteria</taxon>
        <taxon>Pseudomonadales</taxon>
        <taxon>Pseudomonadaceae</taxon>
        <taxon>Pseudomonas</taxon>
    </lineage>
</organism>
<dbReference type="RefSeq" id="WP_057711102.1">
    <property type="nucleotide sequence ID" value="NZ_JAAQYI010000012.1"/>
</dbReference>
<dbReference type="SMART" id="SM00895">
    <property type="entry name" value="FCD"/>
    <property type="match status" value="1"/>
</dbReference>
<evidence type="ECO:0000313" key="5">
    <source>
        <dbReference type="EMBL" id="NNA81549.1"/>
    </source>
</evidence>
<dbReference type="Pfam" id="PF07729">
    <property type="entry name" value="FCD"/>
    <property type="match status" value="1"/>
</dbReference>
<dbReference type="GO" id="GO:0003700">
    <property type="term" value="F:DNA-binding transcription factor activity"/>
    <property type="evidence" value="ECO:0007669"/>
    <property type="project" value="InterPro"/>
</dbReference>
<name>A0A7Y1MH12_9PSED</name>
<dbReference type="Gene3D" id="1.20.120.530">
    <property type="entry name" value="GntR ligand-binding domain-like"/>
    <property type="match status" value="1"/>
</dbReference>
<dbReference type="InterPro" id="IPR036390">
    <property type="entry name" value="WH_DNA-bd_sf"/>
</dbReference>
<comment type="caution">
    <text evidence="5">The sequence shown here is derived from an EMBL/GenBank/DDBJ whole genome shotgun (WGS) entry which is preliminary data.</text>
</comment>
<dbReference type="PRINTS" id="PR00035">
    <property type="entry name" value="HTHGNTR"/>
</dbReference>
<protein>
    <submittedName>
        <fullName evidence="5">GntR family transcriptional regulator</fullName>
    </submittedName>
</protein>
<dbReference type="SUPFAM" id="SSF48008">
    <property type="entry name" value="GntR ligand-binding domain-like"/>
    <property type="match status" value="1"/>
</dbReference>
<dbReference type="InterPro" id="IPR000524">
    <property type="entry name" value="Tscrpt_reg_HTH_GntR"/>
</dbReference>
<evidence type="ECO:0000313" key="6">
    <source>
        <dbReference type="Proteomes" id="UP000586252"/>
    </source>
</evidence>
<evidence type="ECO:0000256" key="3">
    <source>
        <dbReference type="ARBA" id="ARBA00023163"/>
    </source>
</evidence>
<evidence type="ECO:0000259" key="4">
    <source>
        <dbReference type="PROSITE" id="PS50949"/>
    </source>
</evidence>
<dbReference type="InterPro" id="IPR011711">
    <property type="entry name" value="GntR_C"/>
</dbReference>
<reference evidence="5 6" key="1">
    <citation type="journal article" date="2020" name="Front. Microbiol.">
        <title>Genetic Organization of the aprX-lipA2 Operon Affects the Proteolytic Potential of Pseudomonas Species in Milk.</title>
        <authorList>
            <person name="Maier C."/>
            <person name="Huptas C."/>
            <person name="von Neubeck M."/>
            <person name="Scherer S."/>
            <person name="Wenning M."/>
            <person name="Lucking G."/>
        </authorList>
    </citation>
    <scope>NUCLEOTIDE SEQUENCE [LARGE SCALE GENOMIC DNA]</scope>
    <source>
        <strain evidence="5 6">WS 5404</strain>
    </source>
</reference>
<dbReference type="EMBL" id="JAAQYI010000012">
    <property type="protein sequence ID" value="NNA81549.1"/>
    <property type="molecule type" value="Genomic_DNA"/>
</dbReference>
<dbReference type="GeneID" id="45734896"/>
<dbReference type="PANTHER" id="PTHR43537:SF41">
    <property type="entry name" value="TRANSCRIPTIONAL REGULATORY PROTEIN"/>
    <property type="match status" value="1"/>
</dbReference>
<keyword evidence="1" id="KW-0805">Transcription regulation</keyword>
<dbReference type="Proteomes" id="UP000586252">
    <property type="component" value="Unassembled WGS sequence"/>
</dbReference>
<dbReference type="GO" id="GO:0003677">
    <property type="term" value="F:DNA binding"/>
    <property type="evidence" value="ECO:0007669"/>
    <property type="project" value="UniProtKB-KW"/>
</dbReference>
<accession>A0A7Y1MH12</accession>
<dbReference type="Gene3D" id="1.10.10.10">
    <property type="entry name" value="Winged helix-like DNA-binding domain superfamily/Winged helix DNA-binding domain"/>
    <property type="match status" value="1"/>
</dbReference>
<dbReference type="AlphaFoldDB" id="A0A7Y1MH12"/>
<dbReference type="InterPro" id="IPR036388">
    <property type="entry name" value="WH-like_DNA-bd_sf"/>
</dbReference>
<proteinExistence type="predicted"/>
<evidence type="ECO:0000256" key="1">
    <source>
        <dbReference type="ARBA" id="ARBA00023015"/>
    </source>
</evidence>
<evidence type="ECO:0000256" key="2">
    <source>
        <dbReference type="ARBA" id="ARBA00023125"/>
    </source>
</evidence>
<keyword evidence="2" id="KW-0238">DNA-binding</keyword>
<sequence>MKATVDLKAAFPEIDAQSPLSRNLVEKTLRDGILNGTLAGGTALRQEELASLFGVSRMPVREALLKLEAQGLVRNTPNKGAVVLQMNVSDAVETYCLRLLLEPEALRQSIPNLRDEDFAKAREYVAAMENETDLANLGRLNGLFHMSLYGRSTNRKLLNLINVELQEEERFLRFHLAAMGLEEMAQDDHKKLISLAEARAPEEAAAVLRQHLQKACDTFKNYLEKQMTR</sequence>
<dbReference type="PANTHER" id="PTHR43537">
    <property type="entry name" value="TRANSCRIPTIONAL REGULATOR, GNTR FAMILY"/>
    <property type="match status" value="1"/>
</dbReference>
<gene>
    <name evidence="5" type="ORF">HBO30_22795</name>
</gene>
<dbReference type="Pfam" id="PF00392">
    <property type="entry name" value="GntR"/>
    <property type="match status" value="1"/>
</dbReference>
<keyword evidence="3" id="KW-0804">Transcription</keyword>
<dbReference type="CDD" id="cd07377">
    <property type="entry name" value="WHTH_GntR"/>
    <property type="match status" value="1"/>
</dbReference>
<feature type="domain" description="HTH gntR-type" evidence="4">
    <location>
        <begin position="19"/>
        <end position="86"/>
    </location>
</feature>
<dbReference type="PROSITE" id="PS50949">
    <property type="entry name" value="HTH_GNTR"/>
    <property type="match status" value="1"/>
</dbReference>